<evidence type="ECO:0000313" key="1">
    <source>
        <dbReference type="EMBL" id="PIO58732.1"/>
    </source>
</evidence>
<dbReference type="EMBL" id="KZ360090">
    <property type="protein sequence ID" value="PIO58732.1"/>
    <property type="molecule type" value="Genomic_DNA"/>
</dbReference>
<dbReference type="Proteomes" id="UP000230423">
    <property type="component" value="Unassembled WGS sequence"/>
</dbReference>
<sequence length="74" mass="8344">MVIVILVHLEDGTVAIDRGRKIPRTLLRCADVDHLTADVRVGARLSRIDEWCGDRTPPQLMSSTNLLQLEYTTK</sequence>
<keyword evidence="2" id="KW-1185">Reference proteome</keyword>
<evidence type="ECO:0000313" key="2">
    <source>
        <dbReference type="Proteomes" id="UP000230423"/>
    </source>
</evidence>
<dbReference type="AlphaFoldDB" id="A0A2G9TMN6"/>
<protein>
    <submittedName>
        <fullName evidence="1">Uncharacterized protein</fullName>
    </submittedName>
</protein>
<proteinExistence type="predicted"/>
<gene>
    <name evidence="1" type="ORF">TELCIR_19826</name>
</gene>
<accession>A0A2G9TMN6</accession>
<reference evidence="1 2" key="1">
    <citation type="submission" date="2015-09" db="EMBL/GenBank/DDBJ databases">
        <title>Draft genome of the parasitic nematode Teladorsagia circumcincta isolate WARC Sus (inbred).</title>
        <authorList>
            <person name="Mitreva M."/>
        </authorList>
    </citation>
    <scope>NUCLEOTIDE SEQUENCE [LARGE SCALE GENOMIC DNA]</scope>
    <source>
        <strain evidence="1 2">S</strain>
    </source>
</reference>
<dbReference type="OrthoDB" id="6369184at2759"/>
<feature type="non-terminal residue" evidence="1">
    <location>
        <position position="74"/>
    </location>
</feature>
<name>A0A2G9TMN6_TELCI</name>
<organism evidence="1 2">
    <name type="scientific">Teladorsagia circumcincta</name>
    <name type="common">Brown stomach worm</name>
    <name type="synonym">Ostertagia circumcincta</name>
    <dbReference type="NCBI Taxonomy" id="45464"/>
    <lineage>
        <taxon>Eukaryota</taxon>
        <taxon>Metazoa</taxon>
        <taxon>Ecdysozoa</taxon>
        <taxon>Nematoda</taxon>
        <taxon>Chromadorea</taxon>
        <taxon>Rhabditida</taxon>
        <taxon>Rhabditina</taxon>
        <taxon>Rhabditomorpha</taxon>
        <taxon>Strongyloidea</taxon>
        <taxon>Trichostrongylidae</taxon>
        <taxon>Teladorsagia</taxon>
    </lineage>
</organism>